<dbReference type="VEuPathDB" id="TrichDB:TRFO_29942"/>
<comment type="caution">
    <text evidence="5">The sequence shown here is derived from an EMBL/GenBank/DDBJ whole genome shotgun (WGS) entry which is preliminary data.</text>
</comment>
<dbReference type="GO" id="GO:0005829">
    <property type="term" value="C:cytosol"/>
    <property type="evidence" value="ECO:0007669"/>
    <property type="project" value="TreeGrafter"/>
</dbReference>
<feature type="compositionally biased region" description="Polar residues" evidence="3">
    <location>
        <begin position="558"/>
        <end position="596"/>
    </location>
</feature>
<dbReference type="InterPro" id="IPR003959">
    <property type="entry name" value="ATPase_AAA_core"/>
</dbReference>
<dbReference type="SUPFAM" id="SSF54585">
    <property type="entry name" value="Cdc48 domain 2-like"/>
    <property type="match status" value="1"/>
</dbReference>
<evidence type="ECO:0000313" key="5">
    <source>
        <dbReference type="EMBL" id="OHT02811.1"/>
    </source>
</evidence>
<evidence type="ECO:0000256" key="1">
    <source>
        <dbReference type="ARBA" id="ARBA00022741"/>
    </source>
</evidence>
<keyword evidence="1" id="KW-0547">Nucleotide-binding</keyword>
<dbReference type="Pfam" id="PF00004">
    <property type="entry name" value="AAA"/>
    <property type="match status" value="1"/>
</dbReference>
<accession>A0A1J4JUY1</accession>
<dbReference type="InterPro" id="IPR050168">
    <property type="entry name" value="AAA_ATPase_domain"/>
</dbReference>
<feature type="domain" description="AAA+ ATPase" evidence="4">
    <location>
        <begin position="215"/>
        <end position="389"/>
    </location>
</feature>
<dbReference type="GO" id="GO:0097352">
    <property type="term" value="P:autophagosome maturation"/>
    <property type="evidence" value="ECO:0007669"/>
    <property type="project" value="TreeGrafter"/>
</dbReference>
<dbReference type="RefSeq" id="XP_068355947.1">
    <property type="nucleotide sequence ID" value="XM_068507067.1"/>
</dbReference>
<evidence type="ECO:0000313" key="6">
    <source>
        <dbReference type="Proteomes" id="UP000179807"/>
    </source>
</evidence>
<dbReference type="InterPro" id="IPR003593">
    <property type="entry name" value="AAA+_ATPase"/>
</dbReference>
<dbReference type="GO" id="GO:0051228">
    <property type="term" value="P:mitotic spindle disassembly"/>
    <property type="evidence" value="ECO:0007669"/>
    <property type="project" value="TreeGrafter"/>
</dbReference>
<dbReference type="GO" id="GO:0031593">
    <property type="term" value="F:polyubiquitin modification-dependent protein binding"/>
    <property type="evidence" value="ECO:0007669"/>
    <property type="project" value="TreeGrafter"/>
</dbReference>
<evidence type="ECO:0000259" key="4">
    <source>
        <dbReference type="SMART" id="SM00382"/>
    </source>
</evidence>
<dbReference type="PANTHER" id="PTHR23077">
    <property type="entry name" value="AAA-FAMILY ATPASE"/>
    <property type="match status" value="1"/>
</dbReference>
<dbReference type="InterPro" id="IPR029067">
    <property type="entry name" value="CDC48_domain_2-like_sf"/>
</dbReference>
<dbReference type="GO" id="GO:0005634">
    <property type="term" value="C:nucleus"/>
    <property type="evidence" value="ECO:0007669"/>
    <property type="project" value="TreeGrafter"/>
</dbReference>
<feature type="compositionally biased region" description="Pro residues" evidence="3">
    <location>
        <begin position="639"/>
        <end position="654"/>
    </location>
</feature>
<keyword evidence="6" id="KW-1185">Reference proteome</keyword>
<dbReference type="GeneID" id="94841771"/>
<keyword evidence="2" id="KW-0067">ATP-binding</keyword>
<evidence type="ECO:0000256" key="3">
    <source>
        <dbReference type="SAM" id="MobiDB-lite"/>
    </source>
</evidence>
<dbReference type="SUPFAM" id="SSF52540">
    <property type="entry name" value="P-loop containing nucleoside triphosphate hydrolases"/>
    <property type="match status" value="1"/>
</dbReference>
<dbReference type="SUPFAM" id="SSF50692">
    <property type="entry name" value="ADC-like"/>
    <property type="match status" value="1"/>
</dbReference>
<proteinExistence type="predicted"/>
<protein>
    <recommendedName>
        <fullName evidence="4">AAA+ ATPase domain-containing protein</fullName>
    </recommendedName>
</protein>
<evidence type="ECO:0000256" key="2">
    <source>
        <dbReference type="ARBA" id="ARBA00022840"/>
    </source>
</evidence>
<feature type="compositionally biased region" description="Low complexity" evidence="3">
    <location>
        <begin position="488"/>
        <end position="547"/>
    </location>
</feature>
<feature type="compositionally biased region" description="Polar residues" evidence="3">
    <location>
        <begin position="614"/>
        <end position="627"/>
    </location>
</feature>
<dbReference type="Proteomes" id="UP000179807">
    <property type="component" value="Unassembled WGS sequence"/>
</dbReference>
<dbReference type="GO" id="GO:0030970">
    <property type="term" value="P:retrograde protein transport, ER to cytosol"/>
    <property type="evidence" value="ECO:0007669"/>
    <property type="project" value="TreeGrafter"/>
</dbReference>
<organism evidence="5 6">
    <name type="scientific">Tritrichomonas foetus</name>
    <dbReference type="NCBI Taxonomy" id="1144522"/>
    <lineage>
        <taxon>Eukaryota</taxon>
        <taxon>Metamonada</taxon>
        <taxon>Parabasalia</taxon>
        <taxon>Tritrichomonadida</taxon>
        <taxon>Tritrichomonadidae</taxon>
        <taxon>Tritrichomonas</taxon>
    </lineage>
</organism>
<dbReference type="GO" id="GO:0016887">
    <property type="term" value="F:ATP hydrolysis activity"/>
    <property type="evidence" value="ECO:0007669"/>
    <property type="project" value="InterPro"/>
</dbReference>
<dbReference type="GO" id="GO:0005524">
    <property type="term" value="F:ATP binding"/>
    <property type="evidence" value="ECO:0007669"/>
    <property type="project" value="UniProtKB-KW"/>
</dbReference>
<dbReference type="PANTHER" id="PTHR23077:SF171">
    <property type="entry name" value="NUCLEAR VALOSIN-CONTAINING PROTEIN-LIKE"/>
    <property type="match status" value="1"/>
</dbReference>
<name>A0A1J4JUY1_9EUKA</name>
<gene>
    <name evidence="5" type="ORF">TRFO_29942</name>
</gene>
<sequence length="694" mass="77038">MQFIVDRVSDPYDLCVYIHHSKLTSLSINEGEIVRIRSRARKDVIATVRAAKRTTFPISNIQLGRCLRQNLCCYLGQIVLVEPFRECQPADKVLLNPIEDTIHNISGNFIDIIKSSKYNFIDLPIQPEMIIPIHALGHIFEFKVSHCSPTSAVIISNVNNLQVNNHPVARPKGSHFQGHSYDDIGGMKKTIKDIRRSIELPLMQPQIFQMVGLTPHRGLLLVAPQGCGKTFLSTCIKNETPVHYQHIPCVDLLAKSPEDTSIILRKLCDRAISKAPAVVFFDDIDKIAMDQRIIIHENNDNDENSNNESFNNHDNFDFMSNDHQSLNGDQIVIEKRLKYSVLANIDRLLSVPSEKSIIVIATATSLENITPELLLSNRLAHTINISKPSRKERIDILSKLTRCYTISAATSLEELVNMFESKTGSDLQLNVQKLVQLKTMDLLDKIVRNKGQIQIDDLKSIVISRVNYSDLVKNTTAGSIENAKNQGSNRSISFNDNNNNNNMNPSNSNNNNNNPFSQQSNFASPFSAPSNQSQNQSNQIQQQPANPFGQSADPFAPNQPSVSPFGGSQPNSSNDVFSQPRPSSNDPFNTQKSQTDPFAVKPKDESVVDPFAQNKPQAVDQFSSNNPKEPAFSSAPIQGTPPPAAAPSPPPAPPQQEVVDPKKQTKVVKKMKKAKIKAKAKAKAKGKDKKAKKK</sequence>
<dbReference type="Gene3D" id="1.10.8.60">
    <property type="match status" value="1"/>
</dbReference>
<feature type="region of interest" description="Disordered" evidence="3">
    <location>
        <begin position="481"/>
        <end position="694"/>
    </location>
</feature>
<dbReference type="Gene3D" id="2.40.40.20">
    <property type="match status" value="1"/>
</dbReference>
<dbReference type="SMART" id="SM00382">
    <property type="entry name" value="AAA"/>
    <property type="match status" value="1"/>
</dbReference>
<dbReference type="GO" id="GO:0034098">
    <property type="term" value="C:VCP-NPL4-UFD1 AAA ATPase complex"/>
    <property type="evidence" value="ECO:0007669"/>
    <property type="project" value="TreeGrafter"/>
</dbReference>
<feature type="compositionally biased region" description="Basic residues" evidence="3">
    <location>
        <begin position="664"/>
        <end position="694"/>
    </location>
</feature>
<dbReference type="InterPro" id="IPR027417">
    <property type="entry name" value="P-loop_NTPase"/>
</dbReference>
<dbReference type="AlphaFoldDB" id="A0A1J4JUY1"/>
<dbReference type="Gene3D" id="3.40.50.300">
    <property type="entry name" value="P-loop containing nucleotide triphosphate hydrolases"/>
    <property type="match status" value="1"/>
</dbReference>
<dbReference type="EMBL" id="MLAK01000851">
    <property type="protein sequence ID" value="OHT02811.1"/>
    <property type="molecule type" value="Genomic_DNA"/>
</dbReference>
<dbReference type="InterPro" id="IPR009010">
    <property type="entry name" value="Asp_de-COase-like_dom_sf"/>
</dbReference>
<reference evidence="5" key="1">
    <citation type="submission" date="2016-10" db="EMBL/GenBank/DDBJ databases">
        <authorList>
            <person name="Benchimol M."/>
            <person name="Almeida L.G."/>
            <person name="Vasconcelos A.T."/>
            <person name="Perreira-Neves A."/>
            <person name="Rosa I.A."/>
            <person name="Tasca T."/>
            <person name="Bogo M.R."/>
            <person name="de Souza W."/>
        </authorList>
    </citation>
    <scope>NUCLEOTIDE SEQUENCE [LARGE SCALE GENOMIC DNA]</scope>
    <source>
        <strain evidence="5">K</strain>
    </source>
</reference>
<dbReference type="Gene3D" id="3.10.330.10">
    <property type="match status" value="1"/>
</dbReference>